<comment type="caution">
    <text evidence="2">The sequence shown here is derived from an EMBL/GenBank/DDBJ whole genome shotgun (WGS) entry which is preliminary data.</text>
</comment>
<evidence type="ECO:0000313" key="3">
    <source>
        <dbReference type="Proteomes" id="UP001221411"/>
    </source>
</evidence>
<proteinExistence type="predicted"/>
<feature type="region of interest" description="Disordered" evidence="1">
    <location>
        <begin position="157"/>
        <end position="180"/>
    </location>
</feature>
<accession>A0ABT5F776</accession>
<dbReference type="Proteomes" id="UP001221411">
    <property type="component" value="Unassembled WGS sequence"/>
</dbReference>
<reference evidence="2 3" key="1">
    <citation type="submission" date="2022-11" db="EMBL/GenBank/DDBJ databases">
        <title>Minimal conservation of predation-associated metabolite biosynthetic gene clusters underscores biosynthetic potential of Myxococcota including descriptions for ten novel species: Archangium lansinium sp. nov., Myxococcus landrumus sp. nov., Nannocystis bai.</title>
        <authorList>
            <person name="Ahearne A."/>
            <person name="Stevens C."/>
            <person name="Dowd S."/>
        </authorList>
    </citation>
    <scope>NUCLEOTIDE SEQUENCE [LARGE SCALE GENOMIC DNA]</scope>
    <source>
        <strain evidence="2 3">RJM3</strain>
    </source>
</reference>
<protein>
    <submittedName>
        <fullName evidence="2">Uncharacterized protein</fullName>
    </submittedName>
</protein>
<evidence type="ECO:0000256" key="1">
    <source>
        <dbReference type="SAM" id="MobiDB-lite"/>
    </source>
</evidence>
<organism evidence="2 3">
    <name type="scientific">Polyangium mundeleinium</name>
    <dbReference type="NCBI Taxonomy" id="2995306"/>
    <lineage>
        <taxon>Bacteria</taxon>
        <taxon>Pseudomonadati</taxon>
        <taxon>Myxococcota</taxon>
        <taxon>Polyangia</taxon>
        <taxon>Polyangiales</taxon>
        <taxon>Polyangiaceae</taxon>
        <taxon>Polyangium</taxon>
    </lineage>
</organism>
<keyword evidence="3" id="KW-1185">Reference proteome</keyword>
<evidence type="ECO:0000313" key="2">
    <source>
        <dbReference type="EMBL" id="MDC0749957.1"/>
    </source>
</evidence>
<gene>
    <name evidence="2" type="ORF">POL67_52010</name>
</gene>
<dbReference type="RefSeq" id="WP_271930506.1">
    <property type="nucleotide sequence ID" value="NZ_JAQNDO010000001.1"/>
</dbReference>
<name>A0ABT5F776_9BACT</name>
<dbReference type="EMBL" id="JAQNDO010000001">
    <property type="protein sequence ID" value="MDC0749957.1"/>
    <property type="molecule type" value="Genomic_DNA"/>
</dbReference>
<sequence>MKFGRLNSFDDDDNELYVAVLKDAKRDYRAALKHIQSRETFLARHLEGLGYDSENLYAAETFSYPADEVKYNGGLNWIHSKEYMLFFAKDDTGWHFNVAPTARMPEGGTLIMDERARRLLDSPAGMVLRCAARIDRDIVSILDQVASVVSTWAPMRKAGKKPARRAGAKTGGPPPKEDLH</sequence>
<feature type="compositionally biased region" description="Basic residues" evidence="1">
    <location>
        <begin position="157"/>
        <end position="167"/>
    </location>
</feature>